<feature type="transmembrane region" description="Helical" evidence="10">
    <location>
        <begin position="52"/>
        <end position="75"/>
    </location>
</feature>
<name>A0A1Z2XMB8_9FIRM</name>
<feature type="transmembrane region" description="Helical" evidence="10">
    <location>
        <begin position="140"/>
        <end position="157"/>
    </location>
</feature>
<reference evidence="13" key="2">
    <citation type="submission" date="2017-05" db="EMBL/GenBank/DDBJ databases">
        <title>Improved OligoMM genomes.</title>
        <authorList>
            <person name="Garzetti D."/>
        </authorList>
    </citation>
    <scope>NUCLEOTIDE SEQUENCE [LARGE SCALE GENOMIC DNA]</scope>
    <source>
        <strain evidence="13">KB18</strain>
    </source>
</reference>
<reference evidence="11" key="1">
    <citation type="journal article" date="2017" name="Genome Announc.">
        <title>High-Quality Whole-Genome Sequences of the Oligo-Mouse-Microbiota Bacterial Community.</title>
        <authorList>
            <person name="Garzetti D."/>
            <person name="Brugiroux S."/>
            <person name="Bunk B."/>
            <person name="Pukall R."/>
            <person name="McCoy K.D."/>
            <person name="Macpherson A.J."/>
            <person name="Stecher B."/>
        </authorList>
    </citation>
    <scope>NUCLEOTIDE SEQUENCE</scope>
    <source>
        <strain evidence="11">KB18</strain>
    </source>
</reference>
<evidence type="ECO:0000256" key="8">
    <source>
        <dbReference type="ARBA" id="ARBA00023136"/>
    </source>
</evidence>
<evidence type="ECO:0000256" key="10">
    <source>
        <dbReference type="SAM" id="Phobius"/>
    </source>
</evidence>
<dbReference type="InterPro" id="IPR048279">
    <property type="entry name" value="MdtK-like"/>
</dbReference>
<feature type="transmembrane region" description="Helical" evidence="10">
    <location>
        <begin position="401"/>
        <end position="419"/>
    </location>
</feature>
<evidence type="ECO:0000313" key="12">
    <source>
        <dbReference type="EMBL" id="QQR28858.1"/>
    </source>
</evidence>
<keyword evidence="7 10" id="KW-1133">Transmembrane helix</keyword>
<feature type="transmembrane region" description="Helical" evidence="10">
    <location>
        <begin position="361"/>
        <end position="381"/>
    </location>
</feature>
<keyword evidence="4" id="KW-0813">Transport</keyword>
<dbReference type="GO" id="GO:0046677">
    <property type="term" value="P:response to antibiotic"/>
    <property type="evidence" value="ECO:0007669"/>
    <property type="project" value="UniProtKB-KW"/>
</dbReference>
<feature type="transmembrane region" description="Helical" evidence="10">
    <location>
        <begin position="318"/>
        <end position="341"/>
    </location>
</feature>
<evidence type="ECO:0000313" key="13">
    <source>
        <dbReference type="Proteomes" id="UP000196710"/>
    </source>
</evidence>
<feature type="transmembrane region" description="Helical" evidence="10">
    <location>
        <begin position="241"/>
        <end position="267"/>
    </location>
</feature>
<dbReference type="EMBL" id="CP065321">
    <property type="protein sequence ID" value="QQR28858.1"/>
    <property type="molecule type" value="Genomic_DNA"/>
</dbReference>
<evidence type="ECO:0000256" key="9">
    <source>
        <dbReference type="ARBA" id="ARBA00023251"/>
    </source>
</evidence>
<dbReference type="CDD" id="cd13143">
    <property type="entry name" value="MATE_MepA_like"/>
    <property type="match status" value="1"/>
</dbReference>
<feature type="transmembrane region" description="Helical" evidence="10">
    <location>
        <begin position="169"/>
        <end position="189"/>
    </location>
</feature>
<dbReference type="InterPro" id="IPR002528">
    <property type="entry name" value="MATE_fam"/>
</dbReference>
<keyword evidence="6 10" id="KW-0812">Transmembrane</keyword>
<dbReference type="RefSeq" id="WP_066536264.1">
    <property type="nucleotide sequence ID" value="NZ_CP021422.1"/>
</dbReference>
<comment type="subcellular location">
    <subcellularLocation>
        <location evidence="1">Cell membrane</location>
        <topology evidence="1">Multi-pass membrane protein</topology>
    </subcellularLocation>
</comment>
<protein>
    <recommendedName>
        <fullName evidence="3">Multidrug export protein MepA</fullName>
    </recommendedName>
</protein>
<evidence type="ECO:0000256" key="7">
    <source>
        <dbReference type="ARBA" id="ARBA00022989"/>
    </source>
</evidence>
<evidence type="ECO:0000256" key="2">
    <source>
        <dbReference type="ARBA" id="ARBA00008417"/>
    </source>
</evidence>
<feature type="transmembrane region" description="Helical" evidence="10">
    <location>
        <begin position="287"/>
        <end position="306"/>
    </location>
</feature>
<keyword evidence="8 10" id="KW-0472">Membrane</keyword>
<feature type="transmembrane region" description="Helical" evidence="10">
    <location>
        <begin position="96"/>
        <end position="120"/>
    </location>
</feature>
<dbReference type="GO" id="GO:0005886">
    <property type="term" value="C:plasma membrane"/>
    <property type="evidence" value="ECO:0007669"/>
    <property type="project" value="UniProtKB-SubCell"/>
</dbReference>
<keyword evidence="13" id="KW-1185">Reference proteome</keyword>
<dbReference type="PIRSF" id="PIRSF006603">
    <property type="entry name" value="DinF"/>
    <property type="match status" value="1"/>
</dbReference>
<proteinExistence type="inferred from homology"/>
<dbReference type="GO" id="GO:0042910">
    <property type="term" value="F:xenobiotic transmembrane transporter activity"/>
    <property type="evidence" value="ECO:0007669"/>
    <property type="project" value="InterPro"/>
</dbReference>
<sequence length="450" mass="47561">MSDTKEKSTVFDTEHLVRTYFAQALPVVFSMIISLIYNLADTYFVARTGSTLIVAGVSVCAPVFTVLMAFGNVYAQGGSSLISRLMGKNDQGSVRRVSSFCFYLAIATGLVLAVPMLIFQGPILRLLGASPEVMPYAREYYLVLAAGAPAVILPFIHSNLLRCEGASTLSMLGNVGGSVINIILDPIFIQVLGMGAAGAAIATVIGNLASDLFFLAIVLGKSRHLSVTPRDWRVSAGELRQIFSVGITAAVTNIASSVCVVVTNQFLKGYGDEKIAAWGIASKVAMIAQMVLIGLAFGGVPLFGYLYGGRDFKKLKKLISFCTAFISCYGLLMALIIILLARPLTLVFMDDPGVVRDSALMLRWQVSGSAFAGIVLLFTCLFQATGKAGPALALSLSRQGLLFLAVLGVGVLVAGFNGLLAAQPIADALSAALAVIMWRAAFRKEGLSAV</sequence>
<feature type="transmembrane region" description="Helical" evidence="10">
    <location>
        <begin position="20"/>
        <end position="40"/>
    </location>
</feature>
<dbReference type="GO" id="GO:0015297">
    <property type="term" value="F:antiporter activity"/>
    <property type="evidence" value="ECO:0007669"/>
    <property type="project" value="InterPro"/>
</dbReference>
<dbReference type="Pfam" id="PF01554">
    <property type="entry name" value="MatE"/>
    <property type="match status" value="2"/>
</dbReference>
<evidence type="ECO:0000313" key="11">
    <source>
        <dbReference type="EMBL" id="ASB39567.1"/>
    </source>
</evidence>
<comment type="similarity">
    <text evidence="2">Belongs to the multi antimicrobial extrusion (MATE) (TC 2.A.66.1) family. MepA subfamily.</text>
</comment>
<evidence type="ECO:0000256" key="5">
    <source>
        <dbReference type="ARBA" id="ARBA00022475"/>
    </source>
</evidence>
<evidence type="ECO:0000256" key="6">
    <source>
        <dbReference type="ARBA" id="ARBA00022692"/>
    </source>
</evidence>
<dbReference type="InterPro" id="IPR045070">
    <property type="entry name" value="MATE_MepA-like"/>
</dbReference>
<dbReference type="NCBIfam" id="TIGR00797">
    <property type="entry name" value="matE"/>
    <property type="match status" value="1"/>
</dbReference>
<evidence type="ECO:0000256" key="3">
    <source>
        <dbReference type="ARBA" id="ARBA00022106"/>
    </source>
</evidence>
<reference evidence="12 14" key="3">
    <citation type="submission" date="2020-11" db="EMBL/GenBank/DDBJ databases">
        <title>Closed and high quality bacterial genomes of the OMM12 community.</title>
        <authorList>
            <person name="Marbouty M."/>
            <person name="Lamy-Besnier Q."/>
            <person name="Debarbieux L."/>
            <person name="Koszul R."/>
        </authorList>
    </citation>
    <scope>NUCLEOTIDE SEQUENCE [LARGE SCALE GENOMIC DNA]</scope>
    <source>
        <strain evidence="12 14">KB18</strain>
    </source>
</reference>
<organism evidence="12 14">
    <name type="scientific">Acutalibacter muris</name>
    <dbReference type="NCBI Taxonomy" id="1796620"/>
    <lineage>
        <taxon>Bacteria</taxon>
        <taxon>Bacillati</taxon>
        <taxon>Bacillota</taxon>
        <taxon>Clostridia</taxon>
        <taxon>Eubacteriales</taxon>
        <taxon>Acutalibacteraceae</taxon>
        <taxon>Acutalibacter</taxon>
    </lineage>
</organism>
<evidence type="ECO:0000313" key="14">
    <source>
        <dbReference type="Proteomes" id="UP000596035"/>
    </source>
</evidence>
<dbReference type="EMBL" id="CP021422">
    <property type="protein sequence ID" value="ASB39567.1"/>
    <property type="molecule type" value="Genomic_DNA"/>
</dbReference>
<keyword evidence="9" id="KW-0046">Antibiotic resistance</keyword>
<dbReference type="PANTHER" id="PTHR43823:SF3">
    <property type="entry name" value="MULTIDRUG EXPORT PROTEIN MEPA"/>
    <property type="match status" value="1"/>
</dbReference>
<evidence type="ECO:0000256" key="1">
    <source>
        <dbReference type="ARBA" id="ARBA00004651"/>
    </source>
</evidence>
<keyword evidence="5" id="KW-1003">Cell membrane</keyword>
<feature type="transmembrane region" description="Helical" evidence="10">
    <location>
        <begin position="425"/>
        <end position="442"/>
    </location>
</feature>
<evidence type="ECO:0000256" key="4">
    <source>
        <dbReference type="ARBA" id="ARBA00022448"/>
    </source>
</evidence>
<dbReference type="PANTHER" id="PTHR43823">
    <property type="entry name" value="SPORULATION PROTEIN YKVU"/>
    <property type="match status" value="1"/>
</dbReference>
<dbReference type="Proteomes" id="UP000596035">
    <property type="component" value="Chromosome"/>
</dbReference>
<feature type="transmembrane region" description="Helical" evidence="10">
    <location>
        <begin position="195"/>
        <end position="220"/>
    </location>
</feature>
<accession>A0A1Z2XMB8</accession>
<dbReference type="KEGG" id="amur:ADH66_02170"/>
<gene>
    <name evidence="11" type="ORF">ADH66_02170</name>
    <name evidence="12" type="ORF">I5Q82_12210</name>
</gene>
<dbReference type="AlphaFoldDB" id="A0A1Z2XMB8"/>
<dbReference type="InterPro" id="IPR051327">
    <property type="entry name" value="MATE_MepA_subfamily"/>
</dbReference>
<dbReference type="Proteomes" id="UP000196710">
    <property type="component" value="Chromosome"/>
</dbReference>